<keyword evidence="9" id="KW-0812">Transmembrane</keyword>
<evidence type="ECO:0000256" key="7">
    <source>
        <dbReference type="ARBA" id="ARBA00023136"/>
    </source>
</evidence>
<keyword evidence="12" id="KW-1185">Reference proteome</keyword>
<feature type="region of interest" description="Disordered" evidence="8">
    <location>
        <begin position="1"/>
        <end position="25"/>
    </location>
</feature>
<feature type="domain" description="LITAF" evidence="10">
    <location>
        <begin position="52"/>
        <end position="137"/>
    </location>
</feature>
<dbReference type="OMA" id="ICKFTIG"/>
<dbReference type="PANTHER" id="PTHR23292:SF6">
    <property type="entry name" value="FI16602P1-RELATED"/>
    <property type="match status" value="1"/>
</dbReference>
<dbReference type="STRING" id="48709.A0A1D2MMY8"/>
<keyword evidence="6" id="KW-0862">Zinc</keyword>
<keyword evidence="7 9" id="KW-0472">Membrane</keyword>
<protein>
    <submittedName>
        <fullName evidence="11">Lipopolysaccharide-induced tumor necrosis factor-alpha factor</fullName>
    </submittedName>
</protein>
<gene>
    <name evidence="11" type="ORF">Ocin01_12483</name>
</gene>
<evidence type="ECO:0000256" key="3">
    <source>
        <dbReference type="ARBA" id="ARBA00004630"/>
    </source>
</evidence>
<evidence type="ECO:0000256" key="2">
    <source>
        <dbReference type="ARBA" id="ARBA00004481"/>
    </source>
</evidence>
<dbReference type="EMBL" id="LJIJ01000844">
    <property type="protein sequence ID" value="ODM94194.1"/>
    <property type="molecule type" value="Genomic_DNA"/>
</dbReference>
<comment type="subcellular location">
    <subcellularLocation>
        <location evidence="2">Endosome membrane</location>
        <topology evidence="2">Peripheral membrane protein</topology>
    </subcellularLocation>
    <subcellularLocation>
        <location evidence="1">Late endosome membrane</location>
    </subcellularLocation>
    <subcellularLocation>
        <location evidence="3">Lysosome membrane</location>
        <topology evidence="3">Peripheral membrane protein</topology>
        <orientation evidence="3">Cytoplasmic side</orientation>
    </subcellularLocation>
</comment>
<evidence type="ECO:0000313" key="12">
    <source>
        <dbReference type="Proteomes" id="UP000094527"/>
    </source>
</evidence>
<dbReference type="InterPro" id="IPR037519">
    <property type="entry name" value="LITAF_fam"/>
</dbReference>
<keyword evidence="5" id="KW-0479">Metal-binding</keyword>
<dbReference type="SMART" id="SM00714">
    <property type="entry name" value="LITAF"/>
    <property type="match status" value="1"/>
</dbReference>
<evidence type="ECO:0000256" key="5">
    <source>
        <dbReference type="ARBA" id="ARBA00022723"/>
    </source>
</evidence>
<reference evidence="11 12" key="1">
    <citation type="journal article" date="2016" name="Genome Biol. Evol.">
        <title>Gene Family Evolution Reflects Adaptation to Soil Environmental Stressors in the Genome of the Collembolan Orchesella cincta.</title>
        <authorList>
            <person name="Faddeeva-Vakhrusheva A."/>
            <person name="Derks M.F."/>
            <person name="Anvar S.Y."/>
            <person name="Agamennone V."/>
            <person name="Suring W."/>
            <person name="Smit S."/>
            <person name="van Straalen N.M."/>
            <person name="Roelofs D."/>
        </authorList>
    </citation>
    <scope>NUCLEOTIDE SEQUENCE [LARGE SCALE GENOMIC DNA]</scope>
    <source>
        <tissue evidence="11">Mixed pool</tissue>
    </source>
</reference>
<dbReference type="PANTHER" id="PTHR23292">
    <property type="entry name" value="LIPOPOLYSACCHARIDE-INDUCED TUMOR NECROSIS FACTOR-ALPHA FACTOR"/>
    <property type="match status" value="1"/>
</dbReference>
<dbReference type="OrthoDB" id="5599753at2759"/>
<name>A0A1D2MMY8_ORCCI</name>
<evidence type="ECO:0000313" key="11">
    <source>
        <dbReference type="EMBL" id="ODM94194.1"/>
    </source>
</evidence>
<dbReference type="AlphaFoldDB" id="A0A1D2MMY8"/>
<comment type="similarity">
    <text evidence="4">Belongs to the CDIP1/LITAF family.</text>
</comment>
<dbReference type="InterPro" id="IPR006629">
    <property type="entry name" value="LITAF"/>
</dbReference>
<dbReference type="Pfam" id="PF10601">
    <property type="entry name" value="zf-LITAF-like"/>
    <property type="match status" value="1"/>
</dbReference>
<feature type="transmembrane region" description="Helical" evidence="9">
    <location>
        <begin position="92"/>
        <end position="113"/>
    </location>
</feature>
<accession>A0A1D2MMY8</accession>
<evidence type="ECO:0000256" key="1">
    <source>
        <dbReference type="ARBA" id="ARBA00004414"/>
    </source>
</evidence>
<organism evidence="11 12">
    <name type="scientific">Orchesella cincta</name>
    <name type="common">Springtail</name>
    <name type="synonym">Podura cincta</name>
    <dbReference type="NCBI Taxonomy" id="48709"/>
    <lineage>
        <taxon>Eukaryota</taxon>
        <taxon>Metazoa</taxon>
        <taxon>Ecdysozoa</taxon>
        <taxon>Arthropoda</taxon>
        <taxon>Hexapoda</taxon>
        <taxon>Collembola</taxon>
        <taxon>Entomobryomorpha</taxon>
        <taxon>Entomobryoidea</taxon>
        <taxon>Orchesellidae</taxon>
        <taxon>Orchesellinae</taxon>
        <taxon>Orchesella</taxon>
    </lineage>
</organism>
<evidence type="ECO:0000256" key="6">
    <source>
        <dbReference type="ARBA" id="ARBA00022833"/>
    </source>
</evidence>
<dbReference type="GO" id="GO:0031902">
    <property type="term" value="C:late endosome membrane"/>
    <property type="evidence" value="ECO:0007669"/>
    <property type="project" value="UniProtKB-SubCell"/>
</dbReference>
<sequence>MSAPPLYPDPSELPQKAYPPPYDAGMQQGAAPPPGLYYPPVQASPNLMMAGQPPQVVIPCYLPLGSHKASITCRHCQNEIQTNVDRKPSRVAWFYASCLCFAGCVCGCCLIPFCMDSCMDTHHACPNCGAHLGTYHGEWKMGFNWRG</sequence>
<dbReference type="PROSITE" id="PS51837">
    <property type="entry name" value="LITAF"/>
    <property type="match status" value="1"/>
</dbReference>
<evidence type="ECO:0000259" key="10">
    <source>
        <dbReference type="PROSITE" id="PS51837"/>
    </source>
</evidence>
<proteinExistence type="inferred from homology"/>
<dbReference type="GO" id="GO:0005765">
    <property type="term" value="C:lysosomal membrane"/>
    <property type="evidence" value="ECO:0007669"/>
    <property type="project" value="UniProtKB-SubCell"/>
</dbReference>
<evidence type="ECO:0000256" key="4">
    <source>
        <dbReference type="ARBA" id="ARBA00005975"/>
    </source>
</evidence>
<dbReference type="GO" id="GO:0008270">
    <property type="term" value="F:zinc ion binding"/>
    <property type="evidence" value="ECO:0007669"/>
    <property type="project" value="TreeGrafter"/>
</dbReference>
<comment type="caution">
    <text evidence="11">The sequence shown here is derived from an EMBL/GenBank/DDBJ whole genome shotgun (WGS) entry which is preliminary data.</text>
</comment>
<keyword evidence="9" id="KW-1133">Transmembrane helix</keyword>
<evidence type="ECO:0000256" key="8">
    <source>
        <dbReference type="SAM" id="MobiDB-lite"/>
    </source>
</evidence>
<dbReference type="Proteomes" id="UP000094527">
    <property type="component" value="Unassembled WGS sequence"/>
</dbReference>
<evidence type="ECO:0000256" key="9">
    <source>
        <dbReference type="SAM" id="Phobius"/>
    </source>
</evidence>